<dbReference type="PANTHER" id="PTHR24413">
    <property type="entry name" value="SPECKLE-TYPE POZ PROTEIN"/>
    <property type="match status" value="1"/>
</dbReference>
<evidence type="ECO:0000313" key="3">
    <source>
        <dbReference type="Proteomes" id="UP000011083"/>
    </source>
</evidence>
<protein>
    <submittedName>
        <fullName evidence="2">BTB/POZ domain containing protein</fullName>
    </submittedName>
</protein>
<organism evidence="2 3">
    <name type="scientific">Acanthamoeba castellanii (strain ATCC 30010 / Neff)</name>
    <dbReference type="NCBI Taxonomy" id="1257118"/>
    <lineage>
        <taxon>Eukaryota</taxon>
        <taxon>Amoebozoa</taxon>
        <taxon>Discosea</taxon>
        <taxon>Longamoebia</taxon>
        <taxon>Centramoebida</taxon>
        <taxon>Acanthamoebidae</taxon>
        <taxon>Acanthamoeba</taxon>
    </lineage>
</organism>
<dbReference type="Pfam" id="PF00651">
    <property type="entry name" value="BTB"/>
    <property type="match status" value="1"/>
</dbReference>
<proteinExistence type="predicted"/>
<dbReference type="KEGG" id="acan:ACA1_261350"/>
<dbReference type="VEuPathDB" id="AmoebaDB:ACA1_261350"/>
<dbReference type="PROSITE" id="PS50097">
    <property type="entry name" value="BTB"/>
    <property type="match status" value="1"/>
</dbReference>
<reference evidence="2 3" key="1">
    <citation type="journal article" date="2013" name="Genome Biol.">
        <title>Genome of Acanthamoeba castellanii highlights extensive lateral gene transfer and early evolution of tyrosine kinase signaling.</title>
        <authorList>
            <person name="Clarke M."/>
            <person name="Lohan A.J."/>
            <person name="Liu B."/>
            <person name="Lagkouvardos I."/>
            <person name="Roy S."/>
            <person name="Zafar N."/>
            <person name="Bertelli C."/>
            <person name="Schilde C."/>
            <person name="Kianianmomeni A."/>
            <person name="Burglin T.R."/>
            <person name="Frech C."/>
            <person name="Turcotte B."/>
            <person name="Kopec K.O."/>
            <person name="Synnott J.M."/>
            <person name="Choo C."/>
            <person name="Paponov I."/>
            <person name="Finkler A."/>
            <person name="Soon Heng Tan C."/>
            <person name="Hutchins A.P."/>
            <person name="Weinmeier T."/>
            <person name="Rattei T."/>
            <person name="Chu J.S."/>
            <person name="Gimenez G."/>
            <person name="Irimia M."/>
            <person name="Rigden D.J."/>
            <person name="Fitzpatrick D.A."/>
            <person name="Lorenzo-Morales J."/>
            <person name="Bateman A."/>
            <person name="Chiu C.H."/>
            <person name="Tang P."/>
            <person name="Hegemann P."/>
            <person name="Fromm H."/>
            <person name="Raoult D."/>
            <person name="Greub G."/>
            <person name="Miranda-Saavedra D."/>
            <person name="Chen N."/>
            <person name="Nash P."/>
            <person name="Ginger M.L."/>
            <person name="Horn M."/>
            <person name="Schaap P."/>
            <person name="Caler L."/>
            <person name="Loftus B."/>
        </authorList>
    </citation>
    <scope>NUCLEOTIDE SEQUENCE [LARGE SCALE GENOMIC DNA]</scope>
    <source>
        <strain evidence="2 3">Neff</strain>
    </source>
</reference>
<evidence type="ECO:0000259" key="1">
    <source>
        <dbReference type="PROSITE" id="PS50097"/>
    </source>
</evidence>
<sequence length="410" mass="45436">MVDNRACADVEFLVGEEATPVYASKVILIARSPVFEALLNGSFREGLPPTSSVSCSTSASPSLPPIFWHSVSVPDLEPHTMRHLLYWCYTNALHPELVPDDDDADTPSQHERDLMHLYAAADRYLLQDCCAIVTKELRKEYSTDTSRVLATFDLALDIAPKLAKGVCLKAISTNAFSQLGGDDPDIEQQWLGLSLAAAEELLAADLEGIEEVDLYGAIERRYQHHLPFPDEEQTGAQVESESVAFEQVASLINLIETRLMTTQEIREVVEPSGLFSTEDLMKTYRRAARSHRFVVPDLHSTPTVEFDDRVAHGKVTWRISVSPDDTAKTNYKVLFIIEPRKNVAISSQVSRKGVSLTVFLNRRCIKQVTWSGSGAVPGRVAQTIKVDSTIFARLTILVRVPAAALREIGE</sequence>
<keyword evidence="3" id="KW-1185">Reference proteome</keyword>
<dbReference type="RefSeq" id="XP_004333728.1">
    <property type="nucleotide sequence ID" value="XM_004333680.1"/>
</dbReference>
<dbReference type="EMBL" id="KB008148">
    <property type="protein sequence ID" value="ELR11715.1"/>
    <property type="molecule type" value="Genomic_DNA"/>
</dbReference>
<feature type="domain" description="BTB" evidence="1">
    <location>
        <begin position="8"/>
        <end position="97"/>
    </location>
</feature>
<dbReference type="SMART" id="SM00225">
    <property type="entry name" value="BTB"/>
    <property type="match status" value="1"/>
</dbReference>
<dbReference type="GeneID" id="14912176"/>
<accession>L8GF62</accession>
<dbReference type="OrthoDB" id="1878800at2759"/>
<dbReference type="Gene3D" id="3.30.710.10">
    <property type="entry name" value="Potassium Channel Kv1.1, Chain A"/>
    <property type="match status" value="1"/>
</dbReference>
<dbReference type="InterPro" id="IPR011333">
    <property type="entry name" value="SKP1/BTB/POZ_sf"/>
</dbReference>
<dbReference type="Proteomes" id="UP000011083">
    <property type="component" value="Unassembled WGS sequence"/>
</dbReference>
<evidence type="ECO:0000313" key="2">
    <source>
        <dbReference type="EMBL" id="ELR11715.1"/>
    </source>
</evidence>
<dbReference type="InterPro" id="IPR000210">
    <property type="entry name" value="BTB/POZ_dom"/>
</dbReference>
<dbReference type="AlphaFoldDB" id="L8GF62"/>
<dbReference type="SUPFAM" id="SSF54695">
    <property type="entry name" value="POZ domain"/>
    <property type="match status" value="1"/>
</dbReference>
<gene>
    <name evidence="2" type="ORF">ACA1_261350</name>
</gene>
<name>L8GF62_ACACF</name>